<dbReference type="EMBL" id="BAOQ01000024">
    <property type="protein sequence ID" value="GAC84612.1"/>
    <property type="molecule type" value="Genomic_DNA"/>
</dbReference>
<dbReference type="RefSeq" id="WP_006900845.1">
    <property type="nucleotide sequence ID" value="NZ_BAOQ01000024.1"/>
</dbReference>
<organism evidence="1 2">
    <name type="scientific">Gordonia paraffinivorans NBRC 108238</name>
    <dbReference type="NCBI Taxonomy" id="1223543"/>
    <lineage>
        <taxon>Bacteria</taxon>
        <taxon>Bacillati</taxon>
        <taxon>Actinomycetota</taxon>
        <taxon>Actinomycetes</taxon>
        <taxon>Mycobacteriales</taxon>
        <taxon>Gordoniaceae</taxon>
        <taxon>Gordonia</taxon>
    </lineage>
</organism>
<protein>
    <submittedName>
        <fullName evidence="1">Uncharacterized protein</fullName>
    </submittedName>
</protein>
<proteinExistence type="predicted"/>
<reference evidence="1 2" key="1">
    <citation type="submission" date="2013-02" db="EMBL/GenBank/DDBJ databases">
        <title>Whole genome shotgun sequence of Gordonia paraffinivorans NBRC 108238.</title>
        <authorList>
            <person name="Isaki-Nakamura S."/>
            <person name="Hosoyama A."/>
            <person name="Tsuchikane K."/>
            <person name="Ando Y."/>
            <person name="Baba S."/>
            <person name="Ohji S."/>
            <person name="Hamada M."/>
            <person name="Tamura T."/>
            <person name="Yamazoe A."/>
            <person name="Yamazaki S."/>
            <person name="Fujita N."/>
        </authorList>
    </citation>
    <scope>NUCLEOTIDE SEQUENCE [LARGE SCALE GENOMIC DNA]</scope>
    <source>
        <strain evidence="1 2">NBRC 108238</strain>
    </source>
</reference>
<gene>
    <name evidence="1" type="ORF">GP2_024_00390</name>
</gene>
<comment type="caution">
    <text evidence="1">The sequence shown here is derived from an EMBL/GenBank/DDBJ whole genome shotgun (WGS) entry which is preliminary data.</text>
</comment>
<evidence type="ECO:0000313" key="2">
    <source>
        <dbReference type="Proteomes" id="UP000035021"/>
    </source>
</evidence>
<keyword evidence="2" id="KW-1185">Reference proteome</keyword>
<name>A0ABQ0IM28_9ACTN</name>
<dbReference type="Proteomes" id="UP000035021">
    <property type="component" value="Unassembled WGS sequence"/>
</dbReference>
<evidence type="ECO:0000313" key="1">
    <source>
        <dbReference type="EMBL" id="GAC84612.1"/>
    </source>
</evidence>
<sequence length="174" mass="18568">MIPTVGQQLFAVRNTVAKVVLPAIDPADGFATEQAGLVLACVDWVMDVQASEFRYELLEHGASRDTLRALLELAADPGAQELLDETAITPPDLVGIRDQVGQLKAAVVRRFEALCEQPELRTPARRILTGAARAQAARELSWCRMTGFPQGPPADIASVLEGQAAQQSAPVAVG</sequence>
<accession>A0ABQ0IM28</accession>